<keyword evidence="1" id="KW-0238">DNA-binding</keyword>
<dbReference type="PANTHER" id="PTHR46558">
    <property type="entry name" value="TRACRIPTIONAL REGULATORY PROTEIN-RELATED-RELATED"/>
    <property type="match status" value="1"/>
</dbReference>
<dbReference type="Proteomes" id="UP000284120">
    <property type="component" value="Unassembled WGS sequence"/>
</dbReference>
<dbReference type="SUPFAM" id="SSF47413">
    <property type="entry name" value="lambda repressor-like DNA-binding domains"/>
    <property type="match status" value="1"/>
</dbReference>
<dbReference type="AlphaFoldDB" id="A0A3S3SQX9"/>
<dbReference type="Pfam" id="PF01381">
    <property type="entry name" value="HTH_3"/>
    <property type="match status" value="1"/>
</dbReference>
<proteinExistence type="predicted"/>
<dbReference type="SMART" id="SM00530">
    <property type="entry name" value="HTH_XRE"/>
    <property type="match status" value="1"/>
</dbReference>
<evidence type="ECO:0000313" key="3">
    <source>
        <dbReference type="EMBL" id="RWU06336.1"/>
    </source>
</evidence>
<reference evidence="3 4" key="1">
    <citation type="submission" date="2018-06" db="EMBL/GenBank/DDBJ databases">
        <title>Pedobacter endophyticus sp. nov., an endophytic bacterium isolated from a leaf of Triticum aestivum.</title>
        <authorList>
            <person name="Zhang L."/>
        </authorList>
    </citation>
    <scope>NUCLEOTIDE SEQUENCE [LARGE SCALE GENOMIC DNA]</scope>
    <source>
        <strain evidence="3 4">CM134L-2</strain>
    </source>
</reference>
<dbReference type="RefSeq" id="WP_113647948.1">
    <property type="nucleotide sequence ID" value="NZ_QMHN01000004.1"/>
</dbReference>
<gene>
    <name evidence="3" type="ORF">DPV69_13690</name>
</gene>
<evidence type="ECO:0000313" key="4">
    <source>
        <dbReference type="Proteomes" id="UP000284120"/>
    </source>
</evidence>
<dbReference type="OrthoDB" id="798409at2"/>
<dbReference type="PANTHER" id="PTHR46558:SF11">
    <property type="entry name" value="HTH-TYPE TRANSCRIPTIONAL REGULATOR XRE"/>
    <property type="match status" value="1"/>
</dbReference>
<dbReference type="CDD" id="cd00093">
    <property type="entry name" value="HTH_XRE"/>
    <property type="match status" value="1"/>
</dbReference>
<dbReference type="EMBL" id="SAYW01000004">
    <property type="protein sequence ID" value="RWU06336.1"/>
    <property type="molecule type" value="Genomic_DNA"/>
</dbReference>
<protein>
    <submittedName>
        <fullName evidence="3">XRE family transcriptional regulator</fullName>
    </submittedName>
</protein>
<sequence>MNEKYKKEMHRIAKRIRKVREFKKISQQELASKIGISQNAYSKIELGYSKISLDRLFLIAKLLEVDTLELLASRRAY</sequence>
<name>A0A3S3SQX9_9SPHI</name>
<dbReference type="PROSITE" id="PS50943">
    <property type="entry name" value="HTH_CROC1"/>
    <property type="match status" value="1"/>
</dbReference>
<keyword evidence="4" id="KW-1185">Reference proteome</keyword>
<comment type="caution">
    <text evidence="3">The sequence shown here is derived from an EMBL/GenBank/DDBJ whole genome shotgun (WGS) entry which is preliminary data.</text>
</comment>
<dbReference type="InterPro" id="IPR001387">
    <property type="entry name" value="Cro/C1-type_HTH"/>
</dbReference>
<organism evidence="3 4">
    <name type="scientific">Pedobacter chitinilyticus</name>
    <dbReference type="NCBI Taxonomy" id="2233776"/>
    <lineage>
        <taxon>Bacteria</taxon>
        <taxon>Pseudomonadati</taxon>
        <taxon>Bacteroidota</taxon>
        <taxon>Sphingobacteriia</taxon>
        <taxon>Sphingobacteriales</taxon>
        <taxon>Sphingobacteriaceae</taxon>
        <taxon>Pedobacter</taxon>
    </lineage>
</organism>
<accession>A0A3S3SQX9</accession>
<dbReference type="GO" id="GO:0003677">
    <property type="term" value="F:DNA binding"/>
    <property type="evidence" value="ECO:0007669"/>
    <property type="project" value="UniProtKB-KW"/>
</dbReference>
<dbReference type="InterPro" id="IPR010982">
    <property type="entry name" value="Lambda_DNA-bd_dom_sf"/>
</dbReference>
<evidence type="ECO:0000259" key="2">
    <source>
        <dbReference type="PROSITE" id="PS50943"/>
    </source>
</evidence>
<feature type="domain" description="HTH cro/C1-type" evidence="2">
    <location>
        <begin position="16"/>
        <end position="70"/>
    </location>
</feature>
<evidence type="ECO:0000256" key="1">
    <source>
        <dbReference type="ARBA" id="ARBA00023125"/>
    </source>
</evidence>
<dbReference type="Gene3D" id="1.10.260.40">
    <property type="entry name" value="lambda repressor-like DNA-binding domains"/>
    <property type="match status" value="1"/>
</dbReference>